<protein>
    <recommendedName>
        <fullName evidence="3">Component of oligomeric Golgi complex 7</fullName>
    </recommendedName>
</protein>
<keyword evidence="2" id="KW-1185">Reference proteome</keyword>
<evidence type="ECO:0000313" key="1">
    <source>
        <dbReference type="EMBL" id="CDW77287.1"/>
    </source>
</evidence>
<reference evidence="1 2" key="1">
    <citation type="submission" date="2014-06" db="EMBL/GenBank/DDBJ databases">
        <authorList>
            <person name="Swart Estienne"/>
        </authorList>
    </citation>
    <scope>NUCLEOTIDE SEQUENCE [LARGE SCALE GENOMIC DNA]</scope>
    <source>
        <strain evidence="1 2">130c</strain>
    </source>
</reference>
<accession>A0A078A6T7</accession>
<dbReference type="EMBL" id="CCKQ01006004">
    <property type="protein sequence ID" value="CDW77287.1"/>
    <property type="molecule type" value="Genomic_DNA"/>
</dbReference>
<dbReference type="Proteomes" id="UP000039865">
    <property type="component" value="Unassembled WGS sequence"/>
</dbReference>
<name>A0A078A6T7_STYLE</name>
<organism evidence="1 2">
    <name type="scientific">Stylonychia lemnae</name>
    <name type="common">Ciliate</name>
    <dbReference type="NCBI Taxonomy" id="5949"/>
    <lineage>
        <taxon>Eukaryota</taxon>
        <taxon>Sar</taxon>
        <taxon>Alveolata</taxon>
        <taxon>Ciliophora</taxon>
        <taxon>Intramacronucleata</taxon>
        <taxon>Spirotrichea</taxon>
        <taxon>Stichotrichia</taxon>
        <taxon>Sporadotrichida</taxon>
        <taxon>Oxytrichidae</taxon>
        <taxon>Stylonychinae</taxon>
        <taxon>Stylonychia</taxon>
    </lineage>
</organism>
<evidence type="ECO:0008006" key="3">
    <source>
        <dbReference type="Google" id="ProtNLM"/>
    </source>
</evidence>
<sequence length="849" mass="99183">MEIQAQLSAKDYDPIHFIRQAFALQKKKDDKPNQANLNSNDGLDEKLRLVNNLNFKLQMLSQESINLIQHSTTLINKEIETYQESNFISENLAKTQNAINDSVEGVQQSQQKNAQGSEKQVQSSQEIRCNQKINEIKSDFSMLSTIDKRINNCKIMSQEIEHFESRVAKVEEYIRLNKFSELVLLVQQLQESLKVVRDLSFFEKQKQRIEKFDKMIQAYAQNKEKEFIFECNFYKQNAENIRQLILLEQYFANDNQLVEQIMTQKLLKEFEYILLSKTEEENLDDEMDPSLVKNYKGKFFFKFSQAVKHFLSTQIDFLNELFDDTKLAQLQKDHIEKLMIKMLADYKDKLIQEFVHSLDYDQQLEVYENFFIKMLVNVRTIIGNRVAVSLDQSFNLFFKDLYQEMLDKYRKQIDIVASENFQYILEKDALGGWEKNFLAVTHVFEKVLVNNVHICQCYELQFLAQTVLKTLEKFLMQIRFHIGQFCNKRIHMGIPNPNTSNQAVPLDDQQQLVFEQKFKWQSIFDMILLHQQKLIFFDKLKQLDDTLILTLEKLACLFEQDSQQKKISAFIAVKNTVYLKQLQKYLSPQSKQILFTIDSASGKSIDERIFRQELTGESSIVQNLLRAFIMPIFKELNNISIFPLWKQASNSGIQINQKQTQKQQMSILLPESSEYIRKIGEHFISFIHKLDSSQITATLDKTLNLYQIYSYDLHASNQHHTIQSASEYWIGEIGKYLVSTLSNKYMKINILSADGERQLIADIIYIKKLLSQFCNPHTLISPDDGKGIFEIMDSIVIGLVANKKLASDSSISEIIDQISEELNQVFGIGNLDKIHPNENIIKAIQIKRK</sequence>
<dbReference type="InParanoid" id="A0A078A6T7"/>
<gene>
    <name evidence="1" type="primary">Contig15454.g16469</name>
    <name evidence="1" type="ORF">STYLEM_6247</name>
</gene>
<evidence type="ECO:0000313" key="2">
    <source>
        <dbReference type="Proteomes" id="UP000039865"/>
    </source>
</evidence>
<proteinExistence type="predicted"/>
<dbReference type="AlphaFoldDB" id="A0A078A6T7"/>